<gene>
    <name evidence="1" type="ORF">E2C01_072403</name>
</gene>
<protein>
    <submittedName>
        <fullName evidence="1">Uncharacterized protein</fullName>
    </submittedName>
</protein>
<keyword evidence="2" id="KW-1185">Reference proteome</keyword>
<dbReference type="Proteomes" id="UP000324222">
    <property type="component" value="Unassembled WGS sequence"/>
</dbReference>
<accession>A0A5B7IB41</accession>
<organism evidence="1 2">
    <name type="scientific">Portunus trituberculatus</name>
    <name type="common">Swimming crab</name>
    <name type="synonym">Neptunus trituberculatus</name>
    <dbReference type="NCBI Taxonomy" id="210409"/>
    <lineage>
        <taxon>Eukaryota</taxon>
        <taxon>Metazoa</taxon>
        <taxon>Ecdysozoa</taxon>
        <taxon>Arthropoda</taxon>
        <taxon>Crustacea</taxon>
        <taxon>Multicrustacea</taxon>
        <taxon>Malacostraca</taxon>
        <taxon>Eumalacostraca</taxon>
        <taxon>Eucarida</taxon>
        <taxon>Decapoda</taxon>
        <taxon>Pleocyemata</taxon>
        <taxon>Brachyura</taxon>
        <taxon>Eubrachyura</taxon>
        <taxon>Portunoidea</taxon>
        <taxon>Portunidae</taxon>
        <taxon>Portuninae</taxon>
        <taxon>Portunus</taxon>
    </lineage>
</organism>
<dbReference type="EMBL" id="VSRR010047131">
    <property type="protein sequence ID" value="MPC77934.1"/>
    <property type="molecule type" value="Genomic_DNA"/>
</dbReference>
<reference evidence="1 2" key="1">
    <citation type="submission" date="2019-05" db="EMBL/GenBank/DDBJ databases">
        <title>Another draft genome of Portunus trituberculatus and its Hox gene families provides insights of decapod evolution.</title>
        <authorList>
            <person name="Jeong J.-H."/>
            <person name="Song I."/>
            <person name="Kim S."/>
            <person name="Choi T."/>
            <person name="Kim D."/>
            <person name="Ryu S."/>
            <person name="Kim W."/>
        </authorList>
    </citation>
    <scope>NUCLEOTIDE SEQUENCE [LARGE SCALE GENOMIC DNA]</scope>
    <source>
        <tissue evidence="1">Muscle</tissue>
    </source>
</reference>
<comment type="caution">
    <text evidence="1">The sequence shown here is derived from an EMBL/GenBank/DDBJ whole genome shotgun (WGS) entry which is preliminary data.</text>
</comment>
<evidence type="ECO:0000313" key="2">
    <source>
        <dbReference type="Proteomes" id="UP000324222"/>
    </source>
</evidence>
<name>A0A5B7IB41_PORTR</name>
<dbReference type="AlphaFoldDB" id="A0A5B7IB41"/>
<evidence type="ECO:0000313" key="1">
    <source>
        <dbReference type="EMBL" id="MPC77934.1"/>
    </source>
</evidence>
<sequence length="171" mass="19312">MKFYSLSHFILYASLPEYFPYWVCGRAAEWRVGVVIRGPSPPQHSLDKDITHSISPTTFPSLLTLWQETTRLLDYSPQKCSVLPLWPCGADGCWTSLICCSIIDFTASSLHYLFFSLDFSDDIHLVPPSVPASFHFPRTCSLFSPSLFVNVLASLRSTCSTQQVKFIGLFF</sequence>
<proteinExistence type="predicted"/>